<comment type="caution">
    <text evidence="2">The sequence shown here is derived from an EMBL/GenBank/DDBJ whole genome shotgun (WGS) entry which is preliminary data.</text>
</comment>
<evidence type="ECO:0000313" key="3">
    <source>
        <dbReference type="Proteomes" id="UP000324222"/>
    </source>
</evidence>
<dbReference type="InterPro" id="IPR039737">
    <property type="entry name" value="INPP5A"/>
</dbReference>
<gene>
    <name evidence="2" type="primary">INPP5A_0</name>
    <name evidence="2" type="ORF">E2C01_038966</name>
</gene>
<organism evidence="2 3">
    <name type="scientific">Portunus trituberculatus</name>
    <name type="common">Swimming crab</name>
    <name type="synonym">Neptunus trituberculatus</name>
    <dbReference type="NCBI Taxonomy" id="210409"/>
    <lineage>
        <taxon>Eukaryota</taxon>
        <taxon>Metazoa</taxon>
        <taxon>Ecdysozoa</taxon>
        <taxon>Arthropoda</taxon>
        <taxon>Crustacea</taxon>
        <taxon>Multicrustacea</taxon>
        <taxon>Malacostraca</taxon>
        <taxon>Eumalacostraca</taxon>
        <taxon>Eucarida</taxon>
        <taxon>Decapoda</taxon>
        <taxon>Pleocyemata</taxon>
        <taxon>Brachyura</taxon>
        <taxon>Eubrachyura</taxon>
        <taxon>Portunoidea</taxon>
        <taxon>Portunidae</taxon>
        <taxon>Portuninae</taxon>
        <taxon>Portunus</taxon>
    </lineage>
</organism>
<name>A0A5B7FDI6_PORTR</name>
<dbReference type="PANTHER" id="PTHR12997:SF2">
    <property type="entry name" value="INOSITOL POLYPHOSPHATE-5-PHOSPHATASE A"/>
    <property type="match status" value="1"/>
</dbReference>
<dbReference type="OrthoDB" id="5780965at2759"/>
<dbReference type="PANTHER" id="PTHR12997">
    <property type="entry name" value="TYPE I INOSITOL-1,4,5-TRISPHOSPHATE 5-PHOSPHATASE"/>
    <property type="match status" value="1"/>
</dbReference>
<reference evidence="2 3" key="1">
    <citation type="submission" date="2019-05" db="EMBL/GenBank/DDBJ databases">
        <title>Another draft genome of Portunus trituberculatus and its Hox gene families provides insights of decapod evolution.</title>
        <authorList>
            <person name="Jeong J.-H."/>
            <person name="Song I."/>
            <person name="Kim S."/>
            <person name="Choi T."/>
            <person name="Kim D."/>
            <person name="Ryu S."/>
            <person name="Kim W."/>
        </authorList>
    </citation>
    <scope>NUCLEOTIDE SEQUENCE [LARGE SCALE GENOMIC DNA]</scope>
    <source>
        <tissue evidence="2">Muscle</tissue>
    </source>
</reference>
<dbReference type="AlphaFoldDB" id="A0A5B7FDI6"/>
<accession>A0A5B7FDI6</accession>
<proteinExistence type="predicted"/>
<dbReference type="Proteomes" id="UP000324222">
    <property type="component" value="Unassembled WGS sequence"/>
</dbReference>
<keyword evidence="1" id="KW-0378">Hydrolase</keyword>
<dbReference type="GO" id="GO:0004445">
    <property type="term" value="F:inositol-polyphosphate 5-phosphatase activity"/>
    <property type="evidence" value="ECO:0007669"/>
    <property type="project" value="InterPro"/>
</dbReference>
<sequence>MAGGSNTRLLLVTANIASCFEQKLLWLEVEMGEKNMEEEEDDLQIKKLIIPDTMLKPWITEFLKTVEEHEPHFIALHCQEVGGKNYEESMQHVEHFIRYDIMM</sequence>
<evidence type="ECO:0000313" key="2">
    <source>
        <dbReference type="EMBL" id="MPC45271.1"/>
    </source>
</evidence>
<keyword evidence="3" id="KW-1185">Reference proteome</keyword>
<protein>
    <submittedName>
        <fullName evidence="2">Type I inositol 1,4,5-trisphosphate 5-phosphatase</fullName>
    </submittedName>
</protein>
<dbReference type="EMBL" id="VSRR010006654">
    <property type="protein sequence ID" value="MPC45271.1"/>
    <property type="molecule type" value="Genomic_DNA"/>
</dbReference>
<evidence type="ECO:0000256" key="1">
    <source>
        <dbReference type="ARBA" id="ARBA00022801"/>
    </source>
</evidence>